<accession>A0A1G8YNW4</accession>
<evidence type="ECO:0000313" key="1">
    <source>
        <dbReference type="EMBL" id="SDK04427.1"/>
    </source>
</evidence>
<dbReference type="RefSeq" id="WP_091595762.1">
    <property type="nucleotide sequence ID" value="NZ_FNEE01000011.1"/>
</dbReference>
<dbReference type="Proteomes" id="UP000198894">
    <property type="component" value="Unassembled WGS sequence"/>
</dbReference>
<proteinExistence type="predicted"/>
<evidence type="ECO:0000313" key="2">
    <source>
        <dbReference type="Proteomes" id="UP000198894"/>
    </source>
</evidence>
<sequence>MSEAPLSFELSEDQAKALRSLAGGKGIRISGYVDGTTLKVDNIAINAGIIGISSSPFKDGMAPFIACNGPLEVEK</sequence>
<gene>
    <name evidence="1" type="ORF">SAMN05428953_11134</name>
</gene>
<dbReference type="EMBL" id="FNEE01000011">
    <property type="protein sequence ID" value="SDK04427.1"/>
    <property type="molecule type" value="Genomic_DNA"/>
</dbReference>
<keyword evidence="2" id="KW-1185">Reference proteome</keyword>
<reference evidence="2" key="1">
    <citation type="submission" date="2016-10" db="EMBL/GenBank/DDBJ databases">
        <authorList>
            <person name="Varghese N."/>
            <person name="Submissions S."/>
        </authorList>
    </citation>
    <scope>NUCLEOTIDE SEQUENCE [LARGE SCALE GENOMIC DNA]</scope>
    <source>
        <strain evidence="2">CGMCC 1.11022</strain>
    </source>
</reference>
<organism evidence="1 2">
    <name type="scientific">Mesorhizobium muleiense</name>
    <dbReference type="NCBI Taxonomy" id="1004279"/>
    <lineage>
        <taxon>Bacteria</taxon>
        <taxon>Pseudomonadati</taxon>
        <taxon>Pseudomonadota</taxon>
        <taxon>Alphaproteobacteria</taxon>
        <taxon>Hyphomicrobiales</taxon>
        <taxon>Phyllobacteriaceae</taxon>
        <taxon>Mesorhizobium</taxon>
    </lineage>
</organism>
<name>A0A1G8YNW4_9HYPH</name>
<protein>
    <submittedName>
        <fullName evidence="1">Uncharacterized protein</fullName>
    </submittedName>
</protein>
<dbReference type="AlphaFoldDB" id="A0A1G8YNW4"/>